<sequence>MNESHINDNESDPVIPAESTTIKDYGNIDRIKLDRHFRRLWRSLLSLESYPLVLEEHCKLLQDRFDNDNSFEDNEKEYLKDKLMEYQDKFNLENQTNEKRRCEVCNHLTCATQYCEFCIRDYLERNFDKWNSERLDRTQMIVLKELIGSSKGDGEWLDEITSHTYIDKIAQYILPCYGITRYPKTGNFMLVLNVMESNLQRFLIDNGINDILTIWRKIRELRIKLIEAVDKVTEKGDKFSEEKFYNISMPKISLTKEQKFKAAMSTSRLHNFGKISSKPINVTS</sequence>
<dbReference type="Proteomes" id="UP000789405">
    <property type="component" value="Unassembled WGS sequence"/>
</dbReference>
<reference evidence="1" key="1">
    <citation type="submission" date="2021-06" db="EMBL/GenBank/DDBJ databases">
        <authorList>
            <person name="Kallberg Y."/>
            <person name="Tangrot J."/>
            <person name="Rosling A."/>
        </authorList>
    </citation>
    <scope>NUCLEOTIDE SEQUENCE</scope>
    <source>
        <strain evidence="1">MA453B</strain>
    </source>
</reference>
<accession>A0A9N9HJK6</accession>
<dbReference type="EMBL" id="CAJVPY010007829">
    <property type="protein sequence ID" value="CAG8687469.1"/>
    <property type="molecule type" value="Genomic_DNA"/>
</dbReference>
<gene>
    <name evidence="1" type="ORF">DERYTH_LOCUS12146</name>
</gene>
<evidence type="ECO:0000313" key="2">
    <source>
        <dbReference type="Proteomes" id="UP000789405"/>
    </source>
</evidence>
<protein>
    <submittedName>
        <fullName evidence="1">150_t:CDS:1</fullName>
    </submittedName>
</protein>
<feature type="non-terminal residue" evidence="1">
    <location>
        <position position="284"/>
    </location>
</feature>
<name>A0A9N9HJK6_9GLOM</name>
<organism evidence="1 2">
    <name type="scientific">Dentiscutata erythropus</name>
    <dbReference type="NCBI Taxonomy" id="1348616"/>
    <lineage>
        <taxon>Eukaryota</taxon>
        <taxon>Fungi</taxon>
        <taxon>Fungi incertae sedis</taxon>
        <taxon>Mucoromycota</taxon>
        <taxon>Glomeromycotina</taxon>
        <taxon>Glomeromycetes</taxon>
        <taxon>Diversisporales</taxon>
        <taxon>Gigasporaceae</taxon>
        <taxon>Dentiscutata</taxon>
    </lineage>
</organism>
<comment type="caution">
    <text evidence="1">The sequence shown here is derived from an EMBL/GenBank/DDBJ whole genome shotgun (WGS) entry which is preliminary data.</text>
</comment>
<evidence type="ECO:0000313" key="1">
    <source>
        <dbReference type="EMBL" id="CAG8687469.1"/>
    </source>
</evidence>
<dbReference type="OrthoDB" id="2425228at2759"/>
<dbReference type="AlphaFoldDB" id="A0A9N9HJK6"/>
<keyword evidence="2" id="KW-1185">Reference proteome</keyword>
<proteinExistence type="predicted"/>